<gene>
    <name evidence="1" type="ORF">SAMN05192553_101685</name>
</gene>
<evidence type="ECO:0000313" key="2">
    <source>
        <dbReference type="Proteomes" id="UP000199403"/>
    </source>
</evidence>
<keyword evidence="2" id="KW-1185">Reference proteome</keyword>
<evidence type="ECO:0000313" key="1">
    <source>
        <dbReference type="EMBL" id="SEI88320.1"/>
    </source>
</evidence>
<dbReference type="Proteomes" id="UP000199403">
    <property type="component" value="Unassembled WGS sequence"/>
</dbReference>
<sequence length="45" mass="4837">MEKRILLKTGATDIPAISGGLEKTCGPIAPNCKQIYLNEMFLISG</sequence>
<reference evidence="2" key="1">
    <citation type="submission" date="2016-10" db="EMBL/GenBank/DDBJ databases">
        <authorList>
            <person name="Varghese N."/>
            <person name="Submissions S."/>
        </authorList>
    </citation>
    <scope>NUCLEOTIDE SEQUENCE [LARGE SCALE GENOMIC DNA]</scope>
    <source>
        <strain evidence="2">IBRC-M 10761</strain>
    </source>
</reference>
<dbReference type="EMBL" id="FNZH01000001">
    <property type="protein sequence ID" value="SEI88320.1"/>
    <property type="molecule type" value="Genomic_DNA"/>
</dbReference>
<organism evidence="1 2">
    <name type="scientific">Cyclobacterium xiamenense</name>
    <dbReference type="NCBI Taxonomy" id="1297121"/>
    <lineage>
        <taxon>Bacteria</taxon>
        <taxon>Pseudomonadati</taxon>
        <taxon>Bacteroidota</taxon>
        <taxon>Cytophagia</taxon>
        <taxon>Cytophagales</taxon>
        <taxon>Cyclobacteriaceae</taxon>
        <taxon>Cyclobacterium</taxon>
    </lineage>
</organism>
<protein>
    <submittedName>
        <fullName evidence="1">Uncharacterized protein</fullName>
    </submittedName>
</protein>
<dbReference type="AlphaFoldDB" id="A0A1H6UJB3"/>
<name>A0A1H6UJB3_9BACT</name>
<accession>A0A1H6UJB3</accession>
<proteinExistence type="predicted"/>